<dbReference type="GO" id="GO:0006950">
    <property type="term" value="P:response to stress"/>
    <property type="evidence" value="ECO:0007669"/>
    <property type="project" value="TreeGrafter"/>
</dbReference>
<dbReference type="InterPro" id="IPR000835">
    <property type="entry name" value="HTH_MarR-typ"/>
</dbReference>
<evidence type="ECO:0000313" key="3">
    <source>
        <dbReference type="EMBL" id="OAG93333.1"/>
    </source>
</evidence>
<dbReference type="PANTHER" id="PTHR33164">
    <property type="entry name" value="TRANSCRIPTIONAL REGULATOR, MARR FAMILY"/>
    <property type="match status" value="1"/>
</dbReference>
<keyword evidence="1" id="KW-0238">DNA-binding</keyword>
<gene>
    <name evidence="3" type="ORF">AYW79_11255</name>
    <name evidence="4" type="ORF">B2M26_05720</name>
</gene>
<organism evidence="3 5">
    <name type="scientific">Ferroacidibacillus organovorans</name>
    <dbReference type="NCBI Taxonomy" id="1765683"/>
    <lineage>
        <taxon>Bacteria</taxon>
        <taxon>Bacillati</taxon>
        <taxon>Bacillota</taxon>
        <taxon>Bacilli</taxon>
        <taxon>Bacillales</taxon>
        <taxon>Alicyclobacillaceae</taxon>
        <taxon>Ferroacidibacillus</taxon>
    </lineage>
</organism>
<dbReference type="STRING" id="1765683.B2M26_05720"/>
<dbReference type="AlphaFoldDB" id="A0A162T229"/>
<dbReference type="Gene3D" id="1.10.10.10">
    <property type="entry name" value="Winged helix-like DNA-binding domain superfamily/Winged helix DNA-binding domain"/>
    <property type="match status" value="1"/>
</dbReference>
<dbReference type="Pfam" id="PF01047">
    <property type="entry name" value="MarR"/>
    <property type="match status" value="1"/>
</dbReference>
<proteinExistence type="predicted"/>
<dbReference type="Proteomes" id="UP000190229">
    <property type="component" value="Unassembled WGS sequence"/>
</dbReference>
<evidence type="ECO:0000313" key="6">
    <source>
        <dbReference type="Proteomes" id="UP000190229"/>
    </source>
</evidence>
<reference evidence="3 5" key="1">
    <citation type="submission" date="2016-02" db="EMBL/GenBank/DDBJ databases">
        <title>Draft genome sequence of Acidibacillus ferrooxidans SLC66.</title>
        <authorList>
            <person name="Oliveira G."/>
            <person name="Nancucheo I."/>
            <person name="Dall'Agnol H."/>
            <person name="Johnson B."/>
            <person name="Oliveira R."/>
            <person name="Nunes G.L."/>
            <person name="Tzotzos G."/>
            <person name="Orellana S.C."/>
            <person name="Salim A.C."/>
            <person name="Araujo F.M."/>
        </authorList>
    </citation>
    <scope>NUCLEOTIDE SEQUENCE [LARGE SCALE GENOMIC DNA]</scope>
    <source>
        <strain evidence="3 5">SLC66</strain>
    </source>
</reference>
<evidence type="ECO:0000259" key="2">
    <source>
        <dbReference type="PROSITE" id="PS50995"/>
    </source>
</evidence>
<reference evidence="4 6" key="2">
    <citation type="submission" date="2017-02" db="EMBL/GenBank/DDBJ databases">
        <title>Draft genome of Acidibacillus ferrooxidans Huett2.</title>
        <authorList>
            <person name="Schopf S."/>
        </authorList>
    </citation>
    <scope>NUCLEOTIDE SEQUENCE [LARGE SCALE GENOMIC DNA]</scope>
    <source>
        <strain evidence="4 6">Huett2</strain>
    </source>
</reference>
<dbReference type="OrthoDB" id="9790052at2"/>
<dbReference type="InterPro" id="IPR036390">
    <property type="entry name" value="WH_DNA-bd_sf"/>
</dbReference>
<feature type="domain" description="HTH marR-type" evidence="2">
    <location>
        <begin position="10"/>
        <end position="142"/>
    </location>
</feature>
<evidence type="ECO:0000256" key="1">
    <source>
        <dbReference type="ARBA" id="ARBA00023125"/>
    </source>
</evidence>
<accession>A0A162T229</accession>
<protein>
    <submittedName>
        <fullName evidence="4">MarR family transcriptional regulator</fullName>
    </submittedName>
</protein>
<dbReference type="InterPro" id="IPR039422">
    <property type="entry name" value="MarR/SlyA-like"/>
</dbReference>
<dbReference type="Proteomes" id="UP000077421">
    <property type="component" value="Unassembled WGS sequence"/>
</dbReference>
<dbReference type="EMBL" id="LSUQ01000040">
    <property type="protein sequence ID" value="OAG93333.1"/>
    <property type="molecule type" value="Genomic_DNA"/>
</dbReference>
<evidence type="ECO:0000313" key="5">
    <source>
        <dbReference type="Proteomes" id="UP000077421"/>
    </source>
</evidence>
<evidence type="ECO:0000313" key="4">
    <source>
        <dbReference type="EMBL" id="OPG16649.1"/>
    </source>
</evidence>
<dbReference type="PROSITE" id="PS50995">
    <property type="entry name" value="HTH_MARR_2"/>
    <property type="match status" value="1"/>
</dbReference>
<dbReference type="InterPro" id="IPR036388">
    <property type="entry name" value="WH-like_DNA-bd_sf"/>
</dbReference>
<dbReference type="SMART" id="SM00347">
    <property type="entry name" value="HTH_MARR"/>
    <property type="match status" value="1"/>
</dbReference>
<dbReference type="GO" id="GO:0003700">
    <property type="term" value="F:DNA-binding transcription factor activity"/>
    <property type="evidence" value="ECO:0007669"/>
    <property type="project" value="InterPro"/>
</dbReference>
<name>A0A162T229_9BACL</name>
<dbReference type="SUPFAM" id="SSF46785">
    <property type="entry name" value="Winged helix' DNA-binding domain"/>
    <property type="match status" value="1"/>
</dbReference>
<comment type="caution">
    <text evidence="3">The sequence shown here is derived from an EMBL/GenBank/DDBJ whole genome shotgun (WGS) entry which is preliminary data.</text>
</comment>
<sequence>MVTFQEESNVFEIERLLRAIAGTVRKKGRSILVNFDITIPQFDALVYAFESGNVTIGDLSAKLGLAYSTTTDLVDRLALRGYVVRVRDDEDKRVVRVRVQEAGQRLIDEVLRARRAYLSGVLEKLADTEQLHLKSVLQLLERHLI</sequence>
<dbReference type="GO" id="GO:0003677">
    <property type="term" value="F:DNA binding"/>
    <property type="evidence" value="ECO:0007669"/>
    <property type="project" value="UniProtKB-KW"/>
</dbReference>
<keyword evidence="6" id="KW-1185">Reference proteome</keyword>
<dbReference type="PANTHER" id="PTHR33164:SF99">
    <property type="entry name" value="MARR FAMILY REGULATORY PROTEIN"/>
    <property type="match status" value="1"/>
</dbReference>
<dbReference type="EMBL" id="MWPS01000016">
    <property type="protein sequence ID" value="OPG16649.1"/>
    <property type="molecule type" value="Genomic_DNA"/>
</dbReference>